<accession>A0A9X3P7X1</accession>
<evidence type="ECO:0008006" key="3">
    <source>
        <dbReference type="Google" id="ProtNLM"/>
    </source>
</evidence>
<organism evidence="1 2">
    <name type="scientific">Glycomyces luteolus</name>
    <dbReference type="NCBI Taxonomy" id="2670330"/>
    <lineage>
        <taxon>Bacteria</taxon>
        <taxon>Bacillati</taxon>
        <taxon>Actinomycetota</taxon>
        <taxon>Actinomycetes</taxon>
        <taxon>Glycomycetales</taxon>
        <taxon>Glycomycetaceae</taxon>
        <taxon>Glycomyces</taxon>
    </lineage>
</organism>
<gene>
    <name evidence="1" type="ORF">O1R50_08980</name>
</gene>
<name>A0A9X3P7X1_9ACTN</name>
<dbReference type="EMBL" id="JAPZVP010000006">
    <property type="protein sequence ID" value="MDA1359754.1"/>
    <property type="molecule type" value="Genomic_DNA"/>
</dbReference>
<dbReference type="RefSeq" id="WP_270109635.1">
    <property type="nucleotide sequence ID" value="NZ_JAPZVP010000006.1"/>
</dbReference>
<sequence>MQQIISKILVPPLPARANRDVRLALRAAAQVEAAFGTRLLLPGLATCRDCAVVMVPWPWLNQGPVYACHNQRCDASRVYARDADAAAWRLLQAEPVMRQALAPLKQATDILRVLRGRLEQVLIDTRPGGPLPVELRWSQFPPQDGGVPKWSEGRG</sequence>
<reference evidence="1" key="1">
    <citation type="submission" date="2022-12" db="EMBL/GenBank/DDBJ databases">
        <title>Gycomyces niveus sp.nov.,a novel actinomycete isolated from soil in Shouguan.</title>
        <authorList>
            <person name="Yang X."/>
        </authorList>
    </citation>
    <scope>NUCLEOTIDE SEQUENCE</scope>
    <source>
        <strain evidence="1">NEAU-A15</strain>
    </source>
</reference>
<dbReference type="AlphaFoldDB" id="A0A9X3P7X1"/>
<comment type="caution">
    <text evidence="1">The sequence shown here is derived from an EMBL/GenBank/DDBJ whole genome shotgun (WGS) entry which is preliminary data.</text>
</comment>
<protein>
    <recommendedName>
        <fullName evidence="3">Recombinase zinc beta ribbon domain-containing protein</fullName>
    </recommendedName>
</protein>
<evidence type="ECO:0000313" key="2">
    <source>
        <dbReference type="Proteomes" id="UP001146067"/>
    </source>
</evidence>
<evidence type="ECO:0000313" key="1">
    <source>
        <dbReference type="EMBL" id="MDA1359754.1"/>
    </source>
</evidence>
<proteinExistence type="predicted"/>
<keyword evidence="2" id="KW-1185">Reference proteome</keyword>
<dbReference type="Proteomes" id="UP001146067">
    <property type="component" value="Unassembled WGS sequence"/>
</dbReference>